<organism evidence="2 5">
    <name type="scientific">Halococcus dombrowskii</name>
    <dbReference type="NCBI Taxonomy" id="179637"/>
    <lineage>
        <taxon>Archaea</taxon>
        <taxon>Methanobacteriati</taxon>
        <taxon>Methanobacteriota</taxon>
        <taxon>Stenosarchaea group</taxon>
        <taxon>Halobacteria</taxon>
        <taxon>Halobacteriales</taxon>
        <taxon>Halococcaceae</taxon>
        <taxon>Halococcus</taxon>
    </lineage>
</organism>
<dbReference type="KEGG" id="hdo:MUK72_13355"/>
<keyword evidence="1" id="KW-1133">Transmembrane helix</keyword>
<accession>A0AAV3SM91</accession>
<reference evidence="2" key="3">
    <citation type="submission" date="2023-12" db="EMBL/GenBank/DDBJ databases">
        <authorList>
            <person name="Sun Q."/>
            <person name="Inoue M."/>
        </authorList>
    </citation>
    <scope>NUCLEOTIDE SEQUENCE</scope>
    <source>
        <strain evidence="2">JCM 12289</strain>
    </source>
</reference>
<evidence type="ECO:0000313" key="5">
    <source>
        <dbReference type="Proteomes" id="UP001500962"/>
    </source>
</evidence>
<reference evidence="2" key="1">
    <citation type="journal article" date="2014" name="Int. J. Syst. Evol. Microbiol.">
        <title>Complete genome sequence of Corynebacterium casei LMG S-19264T (=DSM 44701T), isolated from a smear-ripened cheese.</title>
        <authorList>
            <consortium name="US DOE Joint Genome Institute (JGI-PGF)"/>
            <person name="Walter F."/>
            <person name="Albersmeier A."/>
            <person name="Kalinowski J."/>
            <person name="Ruckert C."/>
        </authorList>
    </citation>
    <scope>NUCLEOTIDE SEQUENCE</scope>
    <source>
        <strain evidence="2">JCM 12289</strain>
    </source>
</reference>
<feature type="transmembrane region" description="Helical" evidence="1">
    <location>
        <begin position="97"/>
        <end position="114"/>
    </location>
</feature>
<dbReference type="Proteomes" id="UP001500962">
    <property type="component" value="Unassembled WGS sequence"/>
</dbReference>
<protein>
    <submittedName>
        <fullName evidence="2">Uncharacterized protein</fullName>
    </submittedName>
</protein>
<feature type="transmembrane region" description="Helical" evidence="1">
    <location>
        <begin position="6"/>
        <end position="25"/>
    </location>
</feature>
<keyword evidence="1" id="KW-0812">Transmembrane</keyword>
<evidence type="ECO:0000313" key="4">
    <source>
        <dbReference type="Proteomes" id="UP000830542"/>
    </source>
</evidence>
<dbReference type="GeneID" id="71762853"/>
<keyword evidence="1" id="KW-0472">Membrane</keyword>
<evidence type="ECO:0000256" key="1">
    <source>
        <dbReference type="SAM" id="Phobius"/>
    </source>
</evidence>
<keyword evidence="4" id="KW-1185">Reference proteome</keyword>
<evidence type="ECO:0000313" key="3">
    <source>
        <dbReference type="EMBL" id="UOO94944.1"/>
    </source>
</evidence>
<name>A0AAV3SM91_HALDO</name>
<feature type="transmembrane region" description="Helical" evidence="1">
    <location>
        <begin position="73"/>
        <end position="90"/>
    </location>
</feature>
<proteinExistence type="predicted"/>
<evidence type="ECO:0000313" key="2">
    <source>
        <dbReference type="EMBL" id="GAA0478676.1"/>
    </source>
</evidence>
<dbReference type="Proteomes" id="UP000830542">
    <property type="component" value="Chromosome"/>
</dbReference>
<dbReference type="EMBL" id="BAAADN010000094">
    <property type="protein sequence ID" value="GAA0478676.1"/>
    <property type="molecule type" value="Genomic_DNA"/>
</dbReference>
<dbReference type="RefSeq" id="WP_244701913.1">
    <property type="nucleotide sequence ID" value="NZ_BAAADN010000094.1"/>
</dbReference>
<sequence>MEWLGAFGRRLLTAGVLFLFFWTLVGQYAYREAKTEGRSMPKRRGLCWGVLGIVGVIDYLRDIRNRDESRLRWIGFAALLFAFWAIDPVVRQKPAGWYAWAGVYAGLFVLYWQFDLEAPADARR</sequence>
<gene>
    <name evidence="2" type="ORF">GCM10008985_38640</name>
    <name evidence="3" type="ORF">MUK72_13355</name>
</gene>
<dbReference type="EMBL" id="CP095005">
    <property type="protein sequence ID" value="UOO94944.1"/>
    <property type="molecule type" value="Genomic_DNA"/>
</dbReference>
<reference evidence="3" key="2">
    <citation type="submission" date="2022-04" db="EMBL/GenBank/DDBJ databases">
        <title>Sequencing and genomic assembly of Halococcus dombrowskii.</title>
        <authorList>
            <person name="Lim S.W."/>
            <person name="MacLea K.S."/>
        </authorList>
    </citation>
    <scope>NUCLEOTIDE SEQUENCE</scope>
    <source>
        <strain evidence="3">H4</strain>
    </source>
</reference>
<dbReference type="AlphaFoldDB" id="A0AAV3SM91"/>